<comment type="caution">
    <text evidence="3">The sequence shown here is derived from an EMBL/GenBank/DDBJ whole genome shotgun (WGS) entry which is preliminary data.</text>
</comment>
<dbReference type="OrthoDB" id="9794725at2"/>
<dbReference type="AlphaFoldDB" id="A0A2W1LAT1"/>
<evidence type="ECO:0000313" key="3">
    <source>
        <dbReference type="EMBL" id="PZD96326.1"/>
    </source>
</evidence>
<feature type="domain" description="BD-FAE-like" evidence="2">
    <location>
        <begin position="30"/>
        <end position="222"/>
    </location>
</feature>
<dbReference type="GO" id="GO:0016787">
    <property type="term" value="F:hydrolase activity"/>
    <property type="evidence" value="ECO:0007669"/>
    <property type="project" value="UniProtKB-KW"/>
</dbReference>
<keyword evidence="4" id="KW-1185">Reference proteome</keyword>
<proteinExistence type="predicted"/>
<dbReference type="InterPro" id="IPR050300">
    <property type="entry name" value="GDXG_lipolytic_enzyme"/>
</dbReference>
<evidence type="ECO:0000256" key="1">
    <source>
        <dbReference type="ARBA" id="ARBA00022801"/>
    </source>
</evidence>
<dbReference type="PANTHER" id="PTHR48081:SF6">
    <property type="entry name" value="PEPTIDASE S9 PROLYL OLIGOPEPTIDASE CATALYTIC DOMAIN-CONTAINING PROTEIN"/>
    <property type="match status" value="1"/>
</dbReference>
<organism evidence="3 4">
    <name type="scientific">Paenibacillus sambharensis</name>
    <dbReference type="NCBI Taxonomy" id="1803190"/>
    <lineage>
        <taxon>Bacteria</taxon>
        <taxon>Bacillati</taxon>
        <taxon>Bacillota</taxon>
        <taxon>Bacilli</taxon>
        <taxon>Bacillales</taxon>
        <taxon>Paenibacillaceae</taxon>
        <taxon>Paenibacillus</taxon>
    </lineage>
</organism>
<reference evidence="3 4" key="1">
    <citation type="submission" date="2018-06" db="EMBL/GenBank/DDBJ databases">
        <title>Paenibacillus imtechensis sp. nov.</title>
        <authorList>
            <person name="Pinnaka A.K."/>
            <person name="Singh H."/>
            <person name="Kaur M."/>
        </authorList>
    </citation>
    <scope>NUCLEOTIDE SEQUENCE [LARGE SCALE GENOMIC DNA]</scope>
    <source>
        <strain evidence="3 4">SMB1</strain>
    </source>
</reference>
<dbReference type="EMBL" id="QKRB01000041">
    <property type="protein sequence ID" value="PZD96326.1"/>
    <property type="molecule type" value="Genomic_DNA"/>
</dbReference>
<protein>
    <submittedName>
        <fullName evidence="3">Alpha/beta hydrolase</fullName>
    </submittedName>
</protein>
<sequence length="268" mass="28911">MDREEIVLWPEGAPLAEGTGLEHEPALTVYPAQGKPSGAAVIVCPGGGYVYRAEHEGGPIAERLSEMGIAAFVLRYRVAPYRYPCAKLDVQRAIRTVRHRASALGVDPARVGVLGFSAGGHVASTAGVHYDAGQSDAKDAVERLSSRPDLTMLCYPVITMQDNYTHQGSRESLLGTDPDPELIELLSNERHVTPDTPPAFLWHTSDDGAVPVDNSLAFATALRRNGVLFDLHVYASGRHGMGLAEDSRHVSGWSAALESWLRTNGFVE</sequence>
<name>A0A2W1LAT1_9BACL</name>
<evidence type="ECO:0000259" key="2">
    <source>
        <dbReference type="Pfam" id="PF20434"/>
    </source>
</evidence>
<accession>A0A2W1LAT1</accession>
<dbReference type="InterPro" id="IPR029058">
    <property type="entry name" value="AB_hydrolase_fold"/>
</dbReference>
<evidence type="ECO:0000313" key="4">
    <source>
        <dbReference type="Proteomes" id="UP000249522"/>
    </source>
</evidence>
<dbReference type="PANTHER" id="PTHR48081">
    <property type="entry name" value="AB HYDROLASE SUPERFAMILY PROTEIN C4A8.06C"/>
    <property type="match status" value="1"/>
</dbReference>
<keyword evidence="1 3" id="KW-0378">Hydrolase</keyword>
<dbReference type="InterPro" id="IPR049492">
    <property type="entry name" value="BD-FAE-like_dom"/>
</dbReference>
<gene>
    <name evidence="3" type="ORF">DNH61_08790</name>
</gene>
<dbReference type="Gene3D" id="3.40.50.1820">
    <property type="entry name" value="alpha/beta hydrolase"/>
    <property type="match status" value="1"/>
</dbReference>
<dbReference type="Pfam" id="PF20434">
    <property type="entry name" value="BD-FAE"/>
    <property type="match status" value="1"/>
</dbReference>
<dbReference type="Proteomes" id="UP000249522">
    <property type="component" value="Unassembled WGS sequence"/>
</dbReference>
<dbReference type="SUPFAM" id="SSF53474">
    <property type="entry name" value="alpha/beta-Hydrolases"/>
    <property type="match status" value="1"/>
</dbReference>